<evidence type="ECO:0000256" key="1">
    <source>
        <dbReference type="SAM" id="MobiDB-lite"/>
    </source>
</evidence>
<dbReference type="Proteomes" id="UP000696485">
    <property type="component" value="Unassembled WGS sequence"/>
</dbReference>
<feature type="compositionally biased region" description="Polar residues" evidence="1">
    <location>
        <begin position="213"/>
        <end position="227"/>
    </location>
</feature>
<evidence type="ECO:0000313" key="3">
    <source>
        <dbReference type="Proteomes" id="UP000696485"/>
    </source>
</evidence>
<feature type="compositionally biased region" description="Low complexity" evidence="1">
    <location>
        <begin position="369"/>
        <end position="379"/>
    </location>
</feature>
<protein>
    <submittedName>
        <fullName evidence="2">Uncharacterized protein</fullName>
    </submittedName>
</protein>
<feature type="region of interest" description="Disordered" evidence="1">
    <location>
        <begin position="168"/>
        <end position="253"/>
    </location>
</feature>
<feature type="region of interest" description="Disordered" evidence="1">
    <location>
        <begin position="281"/>
        <end position="304"/>
    </location>
</feature>
<organism evidence="2 3">
    <name type="scientific">Podila minutissima</name>
    <dbReference type="NCBI Taxonomy" id="64525"/>
    <lineage>
        <taxon>Eukaryota</taxon>
        <taxon>Fungi</taxon>
        <taxon>Fungi incertae sedis</taxon>
        <taxon>Mucoromycota</taxon>
        <taxon>Mortierellomycotina</taxon>
        <taxon>Mortierellomycetes</taxon>
        <taxon>Mortierellales</taxon>
        <taxon>Mortierellaceae</taxon>
        <taxon>Podila</taxon>
    </lineage>
</organism>
<proteinExistence type="predicted"/>
<reference evidence="2" key="1">
    <citation type="journal article" date="2020" name="Fungal Divers.">
        <title>Resolving the Mortierellaceae phylogeny through synthesis of multi-gene phylogenetics and phylogenomics.</title>
        <authorList>
            <person name="Vandepol N."/>
            <person name="Liber J."/>
            <person name="Desiro A."/>
            <person name="Na H."/>
            <person name="Kennedy M."/>
            <person name="Barry K."/>
            <person name="Grigoriev I.V."/>
            <person name="Miller A.N."/>
            <person name="O'Donnell K."/>
            <person name="Stajich J.E."/>
            <person name="Bonito G."/>
        </authorList>
    </citation>
    <scope>NUCLEOTIDE SEQUENCE</scope>
    <source>
        <strain evidence="2">NVP1</strain>
    </source>
</reference>
<comment type="caution">
    <text evidence="2">The sequence shown here is derived from an EMBL/GenBank/DDBJ whole genome shotgun (WGS) entry which is preliminary data.</text>
</comment>
<gene>
    <name evidence="2" type="ORF">BG006_001023</name>
</gene>
<feature type="compositionally biased region" description="Polar residues" evidence="1">
    <location>
        <begin position="243"/>
        <end position="253"/>
    </location>
</feature>
<dbReference type="AlphaFoldDB" id="A0A9P5STG8"/>
<feature type="compositionally biased region" description="Low complexity" evidence="1">
    <location>
        <begin position="339"/>
        <end position="353"/>
    </location>
</feature>
<accession>A0A9P5STG8</accession>
<keyword evidence="3" id="KW-1185">Reference proteome</keyword>
<sequence>MSPKLPCSTFDPADMKEEAQKKLLQESSMFLIYAALDNGDDLDFNDNRHDPSDASGHTITTPVISYYAYPLMDPSHLLGMTLLNPRIMDLFQQPGSTAAMESLTDSTGYFEDDDPMVESILNGYDNDKGSDVSRIYTEVDEDEASWMELSLLESLDRSRMWSPYTVLAPKDSANGASDRSFSRSQTMNEVSASTKDGSRRLSSTLSRHRSEGSYGQRSSDQNLTERQSAAVRKGIGRLKSPSRAPQQPLDLSTESLRRKLLGPGSVRKAFGGRIESVASMPAGLKSPSRRKSAGSNASRMNMAPGALPDLTTMMMMKKKQNASLAIAASPFEADNDPLSSPSTRASSMSRPSSVTQDGLGGIGLTRPKSSSSLLSTLQSIRDQDKEQESRMGNLENVAPPGPPTKSQFSSSSTSKAPSAPLPTDLASTSKSIESRNKATIQGLTKSILSKINIGSDHEDYKECAANLYRSVKFAMRKDIATKVYHLEELERLMDRHAALL</sequence>
<feature type="region of interest" description="Disordered" evidence="1">
    <location>
        <begin position="333"/>
        <end position="435"/>
    </location>
</feature>
<feature type="compositionally biased region" description="Polar residues" evidence="1">
    <location>
        <begin position="425"/>
        <end position="435"/>
    </location>
</feature>
<evidence type="ECO:0000313" key="2">
    <source>
        <dbReference type="EMBL" id="KAF9335034.1"/>
    </source>
</evidence>
<dbReference type="EMBL" id="JAAAUY010000119">
    <property type="protein sequence ID" value="KAF9335034.1"/>
    <property type="molecule type" value="Genomic_DNA"/>
</dbReference>
<name>A0A9P5STG8_9FUNG</name>
<feature type="compositionally biased region" description="Polar residues" evidence="1">
    <location>
        <begin position="174"/>
        <end position="195"/>
    </location>
</feature>
<feature type="compositionally biased region" description="Low complexity" evidence="1">
    <location>
        <begin position="404"/>
        <end position="422"/>
    </location>
</feature>